<gene>
    <name evidence="1" type="ORF">RT723_08665</name>
</gene>
<dbReference type="EMBL" id="JAWCUA010000007">
    <property type="protein sequence ID" value="MDU0113067.1"/>
    <property type="molecule type" value="Genomic_DNA"/>
</dbReference>
<organism evidence="1 2">
    <name type="scientific">Psychrosphaera aquimarina</name>
    <dbReference type="NCBI Taxonomy" id="2044854"/>
    <lineage>
        <taxon>Bacteria</taxon>
        <taxon>Pseudomonadati</taxon>
        <taxon>Pseudomonadota</taxon>
        <taxon>Gammaproteobacteria</taxon>
        <taxon>Alteromonadales</taxon>
        <taxon>Pseudoalteromonadaceae</taxon>
        <taxon>Psychrosphaera</taxon>
    </lineage>
</organism>
<dbReference type="Pfam" id="PF07277">
    <property type="entry name" value="SapC"/>
    <property type="match status" value="1"/>
</dbReference>
<comment type="caution">
    <text evidence="1">The sequence shown here is derived from an EMBL/GenBank/DDBJ whole genome shotgun (WGS) entry which is preliminary data.</text>
</comment>
<accession>A0ABU3R0S2</accession>
<dbReference type="InterPro" id="IPR010836">
    <property type="entry name" value="SapC"/>
</dbReference>
<proteinExistence type="predicted"/>
<reference evidence="1 2" key="1">
    <citation type="submission" date="2023-10" db="EMBL/GenBank/DDBJ databases">
        <title>Psychrosphaera aquimaarina strain SW33 isolated from seawater.</title>
        <authorList>
            <person name="Bayburt H."/>
            <person name="Kim J.M."/>
            <person name="Choi B.J."/>
            <person name="Jeon C.O."/>
        </authorList>
    </citation>
    <scope>NUCLEOTIDE SEQUENCE [LARGE SCALE GENOMIC DNA]</scope>
    <source>
        <strain evidence="1 2">KCTC 52743</strain>
    </source>
</reference>
<evidence type="ECO:0000313" key="1">
    <source>
        <dbReference type="EMBL" id="MDU0113067.1"/>
    </source>
</evidence>
<name>A0ABU3R0S2_9GAMM</name>
<protein>
    <submittedName>
        <fullName evidence="1">SapC family protein</fullName>
    </submittedName>
</protein>
<keyword evidence="2" id="KW-1185">Reference proteome</keyword>
<evidence type="ECO:0000313" key="2">
    <source>
        <dbReference type="Proteomes" id="UP001257914"/>
    </source>
</evidence>
<sequence length="242" mass="27920">MPNHTLVNNIDHKDTKIITERSAAYGDDIWFTQTFPAEYRSVQAYYPIFFTKDENTGRFFSVALFGFQQNENLFIKDNRWSVPYIPLTHARTPFLIGEQALMEDGIEKHQRVLFLDEDHPRVNTEQGEPLFLEFGANAPYLESMADMMEVLHHGIEDHNAFIDMLVELELLESFTLDVELNDRSQHQMLGFYTINEDKLAALSSEVIAKLHQNGHLQPIYMTLASQSNVTRLIQLKNAQLGL</sequence>
<dbReference type="RefSeq" id="WP_315946679.1">
    <property type="nucleotide sequence ID" value="NZ_JAWCUA010000007.1"/>
</dbReference>
<dbReference type="Proteomes" id="UP001257914">
    <property type="component" value="Unassembled WGS sequence"/>
</dbReference>